<dbReference type="GO" id="GO:0004439">
    <property type="term" value="F:phosphatidylinositol-4,5-bisphosphate 5-phosphatase activity"/>
    <property type="evidence" value="ECO:0007669"/>
    <property type="project" value="TreeGrafter"/>
</dbReference>
<dbReference type="InterPro" id="IPR000300">
    <property type="entry name" value="IPPc"/>
</dbReference>
<evidence type="ECO:0000256" key="2">
    <source>
        <dbReference type="SAM" id="MobiDB-lite"/>
    </source>
</evidence>
<dbReference type="GO" id="GO:0046856">
    <property type="term" value="P:phosphatidylinositol dephosphorylation"/>
    <property type="evidence" value="ECO:0007669"/>
    <property type="project" value="InterPro"/>
</dbReference>
<feature type="compositionally biased region" description="Polar residues" evidence="2">
    <location>
        <begin position="186"/>
        <end position="197"/>
    </location>
</feature>
<feature type="compositionally biased region" description="Low complexity" evidence="2">
    <location>
        <begin position="75"/>
        <end position="88"/>
    </location>
</feature>
<feature type="compositionally biased region" description="Polar residues" evidence="2">
    <location>
        <begin position="30"/>
        <end position="43"/>
    </location>
</feature>
<dbReference type="InterPro" id="IPR036322">
    <property type="entry name" value="WD40_repeat_dom_sf"/>
</dbReference>
<proteinExistence type="predicted"/>
<evidence type="ECO:0000313" key="5">
    <source>
        <dbReference type="Proteomes" id="UP000439903"/>
    </source>
</evidence>
<organism evidence="4 5">
    <name type="scientific">Gigaspora margarita</name>
    <dbReference type="NCBI Taxonomy" id="4874"/>
    <lineage>
        <taxon>Eukaryota</taxon>
        <taxon>Fungi</taxon>
        <taxon>Fungi incertae sedis</taxon>
        <taxon>Mucoromycota</taxon>
        <taxon>Glomeromycotina</taxon>
        <taxon>Glomeromycetes</taxon>
        <taxon>Diversisporales</taxon>
        <taxon>Gigasporaceae</taxon>
        <taxon>Gigaspora</taxon>
    </lineage>
</organism>
<dbReference type="OrthoDB" id="2248459at2759"/>
<dbReference type="EMBL" id="WTPW01000755">
    <property type="protein sequence ID" value="KAF0482767.1"/>
    <property type="molecule type" value="Genomic_DNA"/>
</dbReference>
<feature type="compositionally biased region" description="Polar residues" evidence="2">
    <location>
        <begin position="53"/>
        <end position="73"/>
    </location>
</feature>
<comment type="caution">
    <text evidence="4">The sequence shown here is derived from an EMBL/GenBank/DDBJ whole genome shotgun (WGS) entry which is preliminary data.</text>
</comment>
<feature type="compositionally biased region" description="Basic and acidic residues" evidence="2">
    <location>
        <begin position="269"/>
        <end position="292"/>
    </location>
</feature>
<feature type="domain" description="Inositol polyphosphate-related phosphatase" evidence="3">
    <location>
        <begin position="630"/>
        <end position="971"/>
    </location>
</feature>
<name>A0A8H4EHI2_GIGMA</name>
<feature type="compositionally biased region" description="Low complexity" evidence="2">
    <location>
        <begin position="108"/>
        <end position="118"/>
    </location>
</feature>
<evidence type="ECO:0000259" key="3">
    <source>
        <dbReference type="SMART" id="SM00128"/>
    </source>
</evidence>
<gene>
    <name evidence="4" type="ORF">F8M41_023342</name>
</gene>
<dbReference type="Gene3D" id="2.130.10.10">
    <property type="entry name" value="YVTN repeat-like/Quinoprotein amine dehydrogenase"/>
    <property type="match status" value="2"/>
</dbReference>
<dbReference type="InterPro" id="IPR046985">
    <property type="entry name" value="IP5"/>
</dbReference>
<accession>A0A8H4EHI2</accession>
<dbReference type="SUPFAM" id="SSF50978">
    <property type="entry name" value="WD40 repeat-like"/>
    <property type="match status" value="1"/>
</dbReference>
<dbReference type="Proteomes" id="UP000439903">
    <property type="component" value="Unassembled WGS sequence"/>
</dbReference>
<dbReference type="SMART" id="SM00320">
    <property type="entry name" value="WD40"/>
    <property type="match status" value="5"/>
</dbReference>
<dbReference type="InterPro" id="IPR036691">
    <property type="entry name" value="Endo/exonu/phosph_ase_sf"/>
</dbReference>
<dbReference type="SUPFAM" id="SSF56219">
    <property type="entry name" value="DNase I-like"/>
    <property type="match status" value="1"/>
</dbReference>
<dbReference type="PANTHER" id="PTHR11200">
    <property type="entry name" value="INOSITOL 5-PHOSPHATASE"/>
    <property type="match status" value="1"/>
</dbReference>
<dbReference type="PANTHER" id="PTHR11200:SF240">
    <property type="entry name" value="INOSITOL POLYPHOSPHATE 5-PHOSPHATASE C9G1.10C-RELATED"/>
    <property type="match status" value="1"/>
</dbReference>
<evidence type="ECO:0000256" key="1">
    <source>
        <dbReference type="PROSITE-ProRule" id="PRU00221"/>
    </source>
</evidence>
<dbReference type="SMART" id="SM00128">
    <property type="entry name" value="IPPc"/>
    <property type="match status" value="1"/>
</dbReference>
<feature type="repeat" description="WD" evidence="1">
    <location>
        <begin position="485"/>
        <end position="526"/>
    </location>
</feature>
<dbReference type="AlphaFoldDB" id="A0A8H4EHI2"/>
<keyword evidence="1" id="KW-0853">WD repeat</keyword>
<reference evidence="4 5" key="1">
    <citation type="journal article" date="2019" name="Environ. Microbiol.">
        <title>At the nexus of three kingdoms: the genome of the mycorrhizal fungus Gigaspora margarita provides insights into plant, endobacterial and fungal interactions.</title>
        <authorList>
            <person name="Venice F."/>
            <person name="Ghignone S."/>
            <person name="Salvioli di Fossalunga A."/>
            <person name="Amselem J."/>
            <person name="Novero M."/>
            <person name="Xianan X."/>
            <person name="Sedzielewska Toro K."/>
            <person name="Morin E."/>
            <person name="Lipzen A."/>
            <person name="Grigoriev I.V."/>
            <person name="Henrissat B."/>
            <person name="Martin F.M."/>
            <person name="Bonfante P."/>
        </authorList>
    </citation>
    <scope>NUCLEOTIDE SEQUENCE [LARGE SCALE GENOMIC DNA]</scope>
    <source>
        <strain evidence="4 5">BEG34</strain>
    </source>
</reference>
<dbReference type="Gene3D" id="3.60.10.10">
    <property type="entry name" value="Endonuclease/exonuclease/phosphatase"/>
    <property type="match status" value="1"/>
</dbReference>
<sequence>MDSSTLADQDNFGEVKSVSSLKSKFEKMKQQPSQTSGLASRFNVNEDNKQHSRNISLPNTVAVNQQPKRQLQKGSAAALSSRESSACSTDVESDDPLNKDGLKQSLIPPSSTKPVSSFSKKKSTKFLLDDDPFDDSQEINPFADDNEYANEIISESPPSDKGLGNRHTHRTTVTPNKPPRKPVRADNTQSSINNSKNLCRYTDDDDFKYKPPPLPSRPSVQITKKSSPPPLPPNRPVLPHRMTTDDDDSNNKARRKSSNLKAKVSRSNSDPEHIDPVLKDSQSDDERPDVSHINRRPPNFKGFREISCKSSTRAFAIGGDHVITDSGHTRVWSLLSGENINTISHDDSKVTCLCWRPANRMEDVGRYLWCGGLDGHLFAIDIRSEDKYFEMTRKAHSSSVNFILCYESQKMTQLWTLDTDGKLLIWSEGDDGIISLKSTPEPFRVAPNQTCAIIVGHYLWTAAEKNIEIFNPHNKYELNVKKINFETEIGNITCMTQTNNSSLVYVGHEDGRISVWDVKSYNRIALVHASDYSITSILGVNDYLWVGFKTGMIYIYDVTKRPWVTIKDWKAHKSPIIDIQLDEAGLWRVGRLQVASCSSEGSIISWDGLMEQDWLADKMSLREKTYCNYRDIKILICSWNIGACKPGDLEKSSDGIKFMRSWLASTELPDIIVIGFQEIFDLKSKKMNAKTMLTSKKKLKTKVEENLEKRSQEWRDKLAKMVEHASNGDKYEVLSTGNLFGLFSCFFVKKTEKEYIRDVHTAMHKTGLGGYNGNKGSIATRFIYDDSSMCFVNCHLAAGQKETLARNKDVANILENTTFPICFRESWNDYENVFTHGGDGTMVSDHEICFLSGDLNYRIDSQRDVVLKAIAKKNYDSLLAHDQLIKQRKTNPSFRLRSFLEGEPRFAPTYKYNPGEDEYDTSEKRRTPAWCDRILYRGPRMIQEHYVRYECKVSDHRPISSAFRLKIKAIDRDKQSDAKDKVMKEWKDTVEKEKLKLMAKWLHGRGFEYEMTSNVLNEVRGNLRKAFEVLNKNHGKSYRKERKKK</sequence>
<feature type="compositionally biased region" description="Pro residues" evidence="2">
    <location>
        <begin position="227"/>
        <end position="236"/>
    </location>
</feature>
<dbReference type="PROSITE" id="PS50082">
    <property type="entry name" value="WD_REPEATS_2"/>
    <property type="match status" value="1"/>
</dbReference>
<dbReference type="InterPro" id="IPR015943">
    <property type="entry name" value="WD40/YVTN_repeat-like_dom_sf"/>
</dbReference>
<dbReference type="Pfam" id="PF22669">
    <property type="entry name" value="Exo_endo_phos2"/>
    <property type="match status" value="1"/>
</dbReference>
<evidence type="ECO:0000313" key="4">
    <source>
        <dbReference type="EMBL" id="KAF0482767.1"/>
    </source>
</evidence>
<feature type="region of interest" description="Disordered" evidence="2">
    <location>
        <begin position="1"/>
        <end position="302"/>
    </location>
</feature>
<dbReference type="InterPro" id="IPR001680">
    <property type="entry name" value="WD40_rpt"/>
</dbReference>
<keyword evidence="5" id="KW-1185">Reference proteome</keyword>
<protein>
    <submittedName>
        <fullName evidence="4">DNase I-like protein</fullName>
    </submittedName>
</protein>